<name>A0A1J9Q1C9_9EURO</name>
<proteinExistence type="predicted"/>
<comment type="caution">
    <text evidence="1">The sequence shown here is derived from an EMBL/GenBank/DDBJ whole genome shotgun (WGS) entry which is preliminary data.</text>
</comment>
<dbReference type="Proteomes" id="UP000242791">
    <property type="component" value="Unassembled WGS sequence"/>
</dbReference>
<accession>A0A1J9Q1C9</accession>
<dbReference type="VEuPathDB" id="FungiDB:ACJ73_10106"/>
<dbReference type="EMBL" id="LGTZ01003375">
    <property type="protein sequence ID" value="OJD09756.1"/>
    <property type="molecule type" value="Genomic_DNA"/>
</dbReference>
<dbReference type="AlphaFoldDB" id="A0A1J9Q1C9"/>
<keyword evidence="2" id="KW-1185">Reference proteome</keyword>
<evidence type="ECO:0000313" key="1">
    <source>
        <dbReference type="EMBL" id="OJD09756.1"/>
    </source>
</evidence>
<reference evidence="1 2" key="1">
    <citation type="submission" date="2015-08" db="EMBL/GenBank/DDBJ databases">
        <title>Emmonsia species relationships and genome sequence.</title>
        <authorList>
            <person name="Cuomo C.A."/>
            <person name="Schwartz I.S."/>
            <person name="Kenyon C."/>
            <person name="De Hoog G.S."/>
            <person name="Govender N.P."/>
            <person name="Botha A."/>
            <person name="Moreno L."/>
            <person name="De Vries M."/>
            <person name="Munoz J.F."/>
            <person name="Stielow J.B."/>
        </authorList>
    </citation>
    <scope>NUCLEOTIDE SEQUENCE [LARGE SCALE GENOMIC DNA]</scope>
    <source>
        <strain evidence="1 2">EI222</strain>
    </source>
</reference>
<gene>
    <name evidence="1" type="ORF">ACJ73_10106</name>
</gene>
<protein>
    <submittedName>
        <fullName evidence="1">Uncharacterized protein</fullName>
    </submittedName>
</protein>
<organism evidence="1 2">
    <name type="scientific">Blastomyces percursus</name>
    <dbReference type="NCBI Taxonomy" id="1658174"/>
    <lineage>
        <taxon>Eukaryota</taxon>
        <taxon>Fungi</taxon>
        <taxon>Dikarya</taxon>
        <taxon>Ascomycota</taxon>
        <taxon>Pezizomycotina</taxon>
        <taxon>Eurotiomycetes</taxon>
        <taxon>Eurotiomycetidae</taxon>
        <taxon>Onygenales</taxon>
        <taxon>Ajellomycetaceae</taxon>
        <taxon>Blastomyces</taxon>
    </lineage>
</organism>
<sequence length="134" mass="15266">MRIRRGRIPAALTLQNETPSQYLPSLHSPASLLFPECPGPKSPSYDVTASVDDRSSHEKLKARAWKDRMAWERQGVRPQDVLRYRASYFKSILLAEGTIEMNDNEKAVIPGSRQRYCVFVGFIVIRGDYTLLNP</sequence>
<evidence type="ECO:0000313" key="2">
    <source>
        <dbReference type="Proteomes" id="UP000242791"/>
    </source>
</evidence>